<dbReference type="GO" id="GO:0009252">
    <property type="term" value="P:peptidoglycan biosynthetic process"/>
    <property type="evidence" value="ECO:0007669"/>
    <property type="project" value="UniProtKB-KW"/>
</dbReference>
<gene>
    <name evidence="9" type="ORF">V7F78_05250</name>
</gene>
<evidence type="ECO:0000259" key="8">
    <source>
        <dbReference type="PROSITE" id="PS52029"/>
    </source>
</evidence>
<sequence length="301" mass="31776">MVPPVSRTPRSRPGGGPTVVLLPALYSDSQVAASRLDLMIASGSTPTPEPRAGSGLWRGGGFFAALVATVCLVAGCGSSMPAVTPCIDSVPGAGDLRARHRYPVTCPTASPELTAKASPSEEAPDGPTDKVGADEPDNSASPQTDESRPSIPGPTPPPASLAVGEKSSAGAGTYVLWVKAENHVYLVDDGVVKRAMLTTAEPWKTPVGDYEIEYKVQHAASTEDGIRWYIPNFLAFYQRPGAIGHIGFHQIPWDEKTKKLAQPVYTLGMPGYSSHGCARLAPKDSEALYNFAHEGTKVKVR</sequence>
<evidence type="ECO:0000313" key="10">
    <source>
        <dbReference type="Proteomes" id="UP001309299"/>
    </source>
</evidence>
<evidence type="ECO:0000256" key="7">
    <source>
        <dbReference type="SAM" id="MobiDB-lite"/>
    </source>
</evidence>
<dbReference type="SUPFAM" id="SSF141523">
    <property type="entry name" value="L,D-transpeptidase catalytic domain-like"/>
    <property type="match status" value="1"/>
</dbReference>
<dbReference type="Pfam" id="PF03734">
    <property type="entry name" value="YkuD"/>
    <property type="match status" value="1"/>
</dbReference>
<feature type="domain" description="L,D-TPase catalytic" evidence="8">
    <location>
        <begin position="173"/>
        <end position="301"/>
    </location>
</feature>
<evidence type="ECO:0000256" key="1">
    <source>
        <dbReference type="ARBA" id="ARBA00004752"/>
    </source>
</evidence>
<accession>A0AB35XJ56</accession>
<reference evidence="9" key="1">
    <citation type="submission" date="2024-02" db="EMBL/GenBank/DDBJ databases">
        <title>Bacterial skin colonization with Propionibacterium avidum as a risk factor for Periprosthetic Joint Infections - a single-center prospective study.</title>
        <authorList>
            <person name="Achermann Y."/>
        </authorList>
    </citation>
    <scope>NUCLEOTIDE SEQUENCE</scope>
    <source>
        <strain evidence="9">PAVI-2017310195</strain>
    </source>
</reference>
<evidence type="ECO:0000256" key="5">
    <source>
        <dbReference type="ARBA" id="ARBA00023316"/>
    </source>
</evidence>
<feature type="active site" description="Nucleophile" evidence="6">
    <location>
        <position position="277"/>
    </location>
</feature>
<dbReference type="InterPro" id="IPR038063">
    <property type="entry name" value="Transpep_catalytic_dom"/>
</dbReference>
<keyword evidence="3 6" id="KW-0133">Cell shape</keyword>
<feature type="active site" description="Proton donor/acceptor" evidence="6">
    <location>
        <position position="249"/>
    </location>
</feature>
<evidence type="ECO:0000256" key="4">
    <source>
        <dbReference type="ARBA" id="ARBA00022984"/>
    </source>
</evidence>
<evidence type="ECO:0000313" key="9">
    <source>
        <dbReference type="EMBL" id="MEH1546422.1"/>
    </source>
</evidence>
<keyword evidence="4 6" id="KW-0573">Peptidoglycan synthesis</keyword>
<dbReference type="EC" id="2.-.-.-" evidence="9"/>
<organism evidence="9 10">
    <name type="scientific">Cutibacterium avidum</name>
    <dbReference type="NCBI Taxonomy" id="33010"/>
    <lineage>
        <taxon>Bacteria</taxon>
        <taxon>Bacillati</taxon>
        <taxon>Actinomycetota</taxon>
        <taxon>Actinomycetes</taxon>
        <taxon>Propionibacteriales</taxon>
        <taxon>Propionibacteriaceae</taxon>
        <taxon>Cutibacterium</taxon>
    </lineage>
</organism>
<dbReference type="GO" id="GO:0016740">
    <property type="term" value="F:transferase activity"/>
    <property type="evidence" value="ECO:0007669"/>
    <property type="project" value="UniProtKB-KW"/>
</dbReference>
<dbReference type="GO" id="GO:0071555">
    <property type="term" value="P:cell wall organization"/>
    <property type="evidence" value="ECO:0007669"/>
    <property type="project" value="UniProtKB-UniRule"/>
</dbReference>
<comment type="pathway">
    <text evidence="1 6">Cell wall biogenesis; peptidoglycan biosynthesis.</text>
</comment>
<comment type="caution">
    <text evidence="9">The sequence shown here is derived from an EMBL/GenBank/DDBJ whole genome shotgun (WGS) entry which is preliminary data.</text>
</comment>
<evidence type="ECO:0000256" key="2">
    <source>
        <dbReference type="ARBA" id="ARBA00022679"/>
    </source>
</evidence>
<proteinExistence type="predicted"/>
<feature type="region of interest" description="Disordered" evidence="7">
    <location>
        <begin position="107"/>
        <end position="164"/>
    </location>
</feature>
<keyword evidence="5 6" id="KW-0961">Cell wall biogenesis/degradation</keyword>
<dbReference type="PROSITE" id="PS52029">
    <property type="entry name" value="LD_TPASE"/>
    <property type="match status" value="1"/>
</dbReference>
<evidence type="ECO:0000256" key="3">
    <source>
        <dbReference type="ARBA" id="ARBA00022960"/>
    </source>
</evidence>
<dbReference type="EMBL" id="JBAKUA010000005">
    <property type="protein sequence ID" value="MEH1546422.1"/>
    <property type="molecule type" value="Genomic_DNA"/>
</dbReference>
<dbReference type="InterPro" id="IPR005490">
    <property type="entry name" value="LD_TPept_cat_dom"/>
</dbReference>
<dbReference type="Proteomes" id="UP001309299">
    <property type="component" value="Unassembled WGS sequence"/>
</dbReference>
<dbReference type="CDD" id="cd16913">
    <property type="entry name" value="YkuD_like"/>
    <property type="match status" value="1"/>
</dbReference>
<dbReference type="RefSeq" id="WP_315968708.1">
    <property type="nucleotide sequence ID" value="NZ_CABKSM010000001.1"/>
</dbReference>
<dbReference type="Gene3D" id="2.40.440.10">
    <property type="entry name" value="L,D-transpeptidase catalytic domain-like"/>
    <property type="match status" value="1"/>
</dbReference>
<keyword evidence="2 9" id="KW-0808">Transferase</keyword>
<name>A0AB35XJ56_9ACTN</name>
<dbReference type="AlphaFoldDB" id="A0AB35XJ56"/>
<protein>
    <submittedName>
        <fullName evidence="9">L,D-transpeptidase</fullName>
        <ecNumber evidence="9">2.-.-.-</ecNumber>
    </submittedName>
</protein>
<evidence type="ECO:0000256" key="6">
    <source>
        <dbReference type="PROSITE-ProRule" id="PRU01373"/>
    </source>
</evidence>
<dbReference type="GO" id="GO:0008360">
    <property type="term" value="P:regulation of cell shape"/>
    <property type="evidence" value="ECO:0007669"/>
    <property type="project" value="UniProtKB-UniRule"/>
</dbReference>